<dbReference type="eggNOG" id="COG1960">
    <property type="taxonomic scope" value="Bacteria"/>
</dbReference>
<gene>
    <name evidence="2" type="ORF">EP51_09135</name>
</gene>
<dbReference type="SUPFAM" id="SSF47203">
    <property type="entry name" value="Acyl-CoA dehydrogenase C-terminal domain-like"/>
    <property type="match status" value="1"/>
</dbReference>
<evidence type="ECO:0000313" key="3">
    <source>
        <dbReference type="Proteomes" id="UP000028488"/>
    </source>
</evidence>
<protein>
    <submittedName>
        <fullName evidence="2">Acyl-CoA dehydrogenase</fullName>
    </submittedName>
</protein>
<dbReference type="GO" id="GO:0050660">
    <property type="term" value="F:flavin adenine dinucleotide binding"/>
    <property type="evidence" value="ECO:0007669"/>
    <property type="project" value="InterPro"/>
</dbReference>
<dbReference type="InterPro" id="IPR009100">
    <property type="entry name" value="AcylCoA_DH/oxidase_NM_dom_sf"/>
</dbReference>
<name>A0A076EI50_RHOOP</name>
<dbReference type="RefSeq" id="WP_081792780.1">
    <property type="nucleotide sequence ID" value="NZ_CP008947.1"/>
</dbReference>
<feature type="domain" description="Acyl-CoA dehydrogenase/oxidase N-terminal" evidence="1">
    <location>
        <begin position="5"/>
        <end position="105"/>
    </location>
</feature>
<dbReference type="EMBL" id="CP008947">
    <property type="protein sequence ID" value="AII04758.1"/>
    <property type="molecule type" value="Genomic_DNA"/>
</dbReference>
<dbReference type="PANTHER" id="PTHR43884:SF12">
    <property type="entry name" value="ISOVALERYL-COA DEHYDROGENASE, MITOCHONDRIAL-RELATED"/>
    <property type="match status" value="1"/>
</dbReference>
<dbReference type="Pfam" id="PF02771">
    <property type="entry name" value="Acyl-CoA_dh_N"/>
    <property type="match status" value="1"/>
</dbReference>
<dbReference type="GO" id="GO:0003995">
    <property type="term" value="F:acyl-CoA dehydrogenase activity"/>
    <property type="evidence" value="ECO:0007669"/>
    <property type="project" value="TreeGrafter"/>
</dbReference>
<dbReference type="AlphaFoldDB" id="A0A076EI50"/>
<dbReference type="InterPro" id="IPR037069">
    <property type="entry name" value="AcylCoA_DH/ox_N_sf"/>
</dbReference>
<organism evidence="2 3">
    <name type="scientific">Rhodococcus opacus</name>
    <name type="common">Nocardia opaca</name>
    <dbReference type="NCBI Taxonomy" id="37919"/>
    <lineage>
        <taxon>Bacteria</taxon>
        <taxon>Bacillati</taxon>
        <taxon>Actinomycetota</taxon>
        <taxon>Actinomycetes</taxon>
        <taxon>Mycobacteriales</taxon>
        <taxon>Nocardiaceae</taxon>
        <taxon>Rhodococcus</taxon>
    </lineage>
</organism>
<dbReference type="SUPFAM" id="SSF56645">
    <property type="entry name" value="Acyl-CoA dehydrogenase NM domain-like"/>
    <property type="match status" value="1"/>
</dbReference>
<proteinExistence type="predicted"/>
<accession>A0A076EI50</accession>
<dbReference type="PANTHER" id="PTHR43884">
    <property type="entry name" value="ACYL-COA DEHYDROGENASE"/>
    <property type="match status" value="1"/>
</dbReference>
<dbReference type="InterPro" id="IPR013786">
    <property type="entry name" value="AcylCoA_DH/ox_N"/>
</dbReference>
<dbReference type="InterPro" id="IPR036250">
    <property type="entry name" value="AcylCo_DH-like_C"/>
</dbReference>
<dbReference type="Proteomes" id="UP000028488">
    <property type="component" value="Chromosome"/>
</dbReference>
<dbReference type="Gene3D" id="2.40.110.10">
    <property type="entry name" value="Butyryl-CoA Dehydrogenase, subunit A, domain 2"/>
    <property type="match status" value="1"/>
</dbReference>
<dbReference type="InterPro" id="IPR046373">
    <property type="entry name" value="Acyl-CoA_Oxase/DH_mid-dom_sf"/>
</dbReference>
<dbReference type="Gene3D" id="1.10.540.10">
    <property type="entry name" value="Acyl-CoA dehydrogenase/oxidase, N-terminal domain"/>
    <property type="match status" value="1"/>
</dbReference>
<evidence type="ECO:0000259" key="1">
    <source>
        <dbReference type="Pfam" id="PF02771"/>
    </source>
</evidence>
<sequence length="334" mass="35170">MSNWTEMAREIAENVLFPVADSVDADGEIPDSHFETLAADGFYGLAAPGEEGVTPSVLVDVMETLCGGCLATAFTWMQHHGVVAGLAGSPNTALQDRYLDGLIDGTVRAGVALAGAIPVPPTLWARSVDDGYVLDGVSPFVTGWGIVDLLQVSARDEFDDSIVHVIIPAQPLRGLTAEELPLIAARGSNTVRLKFDGLAVPRDLVSAVVSSEDFAKSQLFGSWINGCMAMGITRRAISELEALGVDADPFEEQAARARLDLNAALEGRAEIAEARARASELAIRTATALVTAKGSSSLLAGNTAERLMREATFTLVAAGRPAIKSALLERLGRD</sequence>
<evidence type="ECO:0000313" key="2">
    <source>
        <dbReference type="EMBL" id="AII04758.1"/>
    </source>
</evidence>
<reference evidence="2 3" key="1">
    <citation type="submission" date="2014-07" db="EMBL/GenBank/DDBJ databases">
        <title>Genome Sequence of Rhodococcus opacus Strain R7, a Biodegrader of Mono- and Polycyclic Aromatic Hydrocarbons.</title>
        <authorList>
            <person name="Di Gennaro P."/>
            <person name="Zampolli J."/>
            <person name="Presti I."/>
            <person name="Cappelletti M."/>
            <person name="D'Ursi P."/>
            <person name="Orro A."/>
            <person name="Mezzelani A."/>
            <person name="Milanesi L."/>
        </authorList>
    </citation>
    <scope>NUCLEOTIDE SEQUENCE [LARGE SCALE GENOMIC DNA]</scope>
    <source>
        <strain evidence="2 3">R7</strain>
    </source>
</reference>